<reference evidence="2 3" key="1">
    <citation type="submission" date="2014-10" db="EMBL/GenBank/DDBJ databases">
        <title>Whole Genome sequence of Corynebacterium auriscanis strain CIP 106629.</title>
        <authorList>
            <person name="Hassan S.S."/>
            <person name="Jamal S.B."/>
            <person name="Tiwari S."/>
            <person name="Oliveira L.D.C."/>
            <person name="Souza F."/>
            <person name="Mariano D.C."/>
            <person name="Almeida S."/>
            <person name="Dorella F."/>
            <person name="Pereira F."/>
            <person name="Carvalho A."/>
            <person name="Leal C.A."/>
            <person name="Soares S.D.C."/>
            <person name="Figueiredo H.C."/>
            <person name="Silva A."/>
            <person name="Azevedo V.A."/>
        </authorList>
    </citation>
    <scope>NUCLEOTIDE SEQUENCE [LARGE SCALE GENOMIC DNA]</scope>
    <source>
        <strain evidence="2 3">CIP 106629</strain>
    </source>
</reference>
<gene>
    <name evidence="2" type="ORF">MA47_05745</name>
</gene>
<dbReference type="Proteomes" id="UP000030145">
    <property type="component" value="Unassembled WGS sequence"/>
</dbReference>
<feature type="chain" id="PRO_5001997972" description="LGFP repeat-containing protein" evidence="1">
    <location>
        <begin position="26"/>
        <end position="432"/>
    </location>
</feature>
<dbReference type="EMBL" id="JRVJ01000007">
    <property type="protein sequence ID" value="KGM18708.1"/>
    <property type="molecule type" value="Genomic_DNA"/>
</dbReference>
<dbReference type="Pfam" id="PF08310">
    <property type="entry name" value="LGFP"/>
    <property type="match status" value="3"/>
</dbReference>
<comment type="caution">
    <text evidence="2">The sequence shown here is derived from an EMBL/GenBank/DDBJ whole genome shotgun (WGS) entry which is preliminary data.</text>
</comment>
<sequence length="432" mass="47101">MRRHTTCIAAATLATALVASTPAYATVVHGYPIGGRIEEAFHRLGGVGHFGNATTSESIAASSGRFQHFRNNASIYWHAKVDRGIAHAVEGRIRDKWSSLGWERSSLGYPITDEITTPDKVGRFNHFQGGSIYWSPNSDAHRIGGAIKDKWAAQGWETGKLGYPQTDEIVTPDKRGRFNRFDNGFIYWTATTGAWIIEKDVFDIWGANGWEKGKLGYPISDRYEINGSVKQDFHKGSIQIFPATGQVLQRFDNAAYSSYRQIYPLFRTDQAPGIHPAGAHREVTQNMGQYFPLPGCPDALTVGATCTLPTAGGITGPATVTRIADTGFTLTTQAGHPEGQGRILNIRFDTVTNPTTAEPAVVFTDDTQRSAYVGSDKTWVRLIVEAFGETSSSRVAGPFISDHVGTQVFSEFASTLRTSLPTSTTVYAPVTP</sequence>
<dbReference type="InterPro" id="IPR013207">
    <property type="entry name" value="LGFP"/>
</dbReference>
<evidence type="ECO:0000256" key="1">
    <source>
        <dbReference type="SAM" id="SignalP"/>
    </source>
</evidence>
<feature type="signal peptide" evidence="1">
    <location>
        <begin position="1"/>
        <end position="25"/>
    </location>
</feature>
<evidence type="ECO:0000313" key="3">
    <source>
        <dbReference type="Proteomes" id="UP000030145"/>
    </source>
</evidence>
<proteinExistence type="predicted"/>
<evidence type="ECO:0008006" key="4">
    <source>
        <dbReference type="Google" id="ProtNLM"/>
    </source>
</evidence>
<organism evidence="2 3">
    <name type="scientific">Corynebacterium auriscanis</name>
    <dbReference type="NCBI Taxonomy" id="99807"/>
    <lineage>
        <taxon>Bacteria</taxon>
        <taxon>Bacillati</taxon>
        <taxon>Actinomycetota</taxon>
        <taxon>Actinomycetes</taxon>
        <taxon>Mycobacteriales</taxon>
        <taxon>Corynebacteriaceae</taxon>
        <taxon>Corynebacterium</taxon>
    </lineage>
</organism>
<dbReference type="AlphaFoldDB" id="A0A0A2DHP2"/>
<keyword evidence="3" id="KW-1185">Reference proteome</keyword>
<name>A0A0A2DHP2_9CORY</name>
<accession>A0A0A2DHP2</accession>
<protein>
    <recommendedName>
        <fullName evidence="4">LGFP repeat-containing protein</fullName>
    </recommendedName>
</protein>
<keyword evidence="1" id="KW-0732">Signal</keyword>
<evidence type="ECO:0000313" key="2">
    <source>
        <dbReference type="EMBL" id="KGM18708.1"/>
    </source>
</evidence>